<comment type="caution">
    <text evidence="1">The sequence shown here is derived from an EMBL/GenBank/DDBJ whole genome shotgun (WGS) entry which is preliminary data.</text>
</comment>
<proteinExistence type="predicted"/>
<organism evidence="1 2">
    <name type="scientific">Kingdonia uniflora</name>
    <dbReference type="NCBI Taxonomy" id="39325"/>
    <lineage>
        <taxon>Eukaryota</taxon>
        <taxon>Viridiplantae</taxon>
        <taxon>Streptophyta</taxon>
        <taxon>Embryophyta</taxon>
        <taxon>Tracheophyta</taxon>
        <taxon>Spermatophyta</taxon>
        <taxon>Magnoliopsida</taxon>
        <taxon>Ranunculales</taxon>
        <taxon>Circaeasteraceae</taxon>
        <taxon>Kingdonia</taxon>
    </lineage>
</organism>
<sequence>MSKFAQATLDYLLRGENRHADSLAYQAGVLGTEAQYLQIEVISNPNIDCIFVCTINTGGDKGGYDNW</sequence>
<reference evidence="1 2" key="1">
    <citation type="journal article" date="2020" name="IScience">
        <title>Genome Sequencing of the Endangered Kingdonia uniflora (Circaeasteraceae, Ranunculales) Reveals Potential Mechanisms of Evolutionary Specialization.</title>
        <authorList>
            <person name="Sun Y."/>
            <person name="Deng T."/>
            <person name="Zhang A."/>
            <person name="Moore M.J."/>
            <person name="Landis J.B."/>
            <person name="Lin N."/>
            <person name="Zhang H."/>
            <person name="Zhang X."/>
            <person name="Huang J."/>
            <person name="Zhang X."/>
            <person name="Sun H."/>
            <person name="Wang H."/>
        </authorList>
    </citation>
    <scope>NUCLEOTIDE SEQUENCE [LARGE SCALE GENOMIC DNA]</scope>
    <source>
        <strain evidence="1">TB1705</strain>
        <tissue evidence="1">Leaf</tissue>
    </source>
</reference>
<dbReference type="Proteomes" id="UP000541444">
    <property type="component" value="Unassembled WGS sequence"/>
</dbReference>
<keyword evidence="2" id="KW-1185">Reference proteome</keyword>
<dbReference type="EMBL" id="JACGCM010001560">
    <property type="protein sequence ID" value="KAF6153475.1"/>
    <property type="molecule type" value="Genomic_DNA"/>
</dbReference>
<dbReference type="AlphaFoldDB" id="A0A7J7MEZ5"/>
<gene>
    <name evidence="1" type="ORF">GIB67_027342</name>
</gene>
<evidence type="ECO:0000313" key="2">
    <source>
        <dbReference type="Proteomes" id="UP000541444"/>
    </source>
</evidence>
<dbReference type="OrthoDB" id="1434304at2759"/>
<name>A0A7J7MEZ5_9MAGN</name>
<accession>A0A7J7MEZ5</accession>
<evidence type="ECO:0000313" key="1">
    <source>
        <dbReference type="EMBL" id="KAF6153475.1"/>
    </source>
</evidence>
<protein>
    <submittedName>
        <fullName evidence="1">Uncharacterized protein</fullName>
    </submittedName>
</protein>